<keyword evidence="3" id="KW-1185">Reference proteome</keyword>
<feature type="compositionally biased region" description="Polar residues" evidence="1">
    <location>
        <begin position="174"/>
        <end position="184"/>
    </location>
</feature>
<evidence type="ECO:0000256" key="1">
    <source>
        <dbReference type="SAM" id="MobiDB-lite"/>
    </source>
</evidence>
<gene>
    <name evidence="2" type="ORF">TIFTF001_025872</name>
</gene>
<feature type="compositionally biased region" description="Low complexity" evidence="1">
    <location>
        <begin position="185"/>
        <end position="207"/>
    </location>
</feature>
<protein>
    <submittedName>
        <fullName evidence="2">Uncharacterized protein</fullName>
    </submittedName>
</protein>
<dbReference type="AlphaFoldDB" id="A0AA88DGV2"/>
<proteinExistence type="predicted"/>
<feature type="region of interest" description="Disordered" evidence="1">
    <location>
        <begin position="156"/>
        <end position="216"/>
    </location>
</feature>
<feature type="region of interest" description="Disordered" evidence="1">
    <location>
        <begin position="63"/>
        <end position="121"/>
    </location>
</feature>
<reference evidence="2" key="1">
    <citation type="submission" date="2023-07" db="EMBL/GenBank/DDBJ databases">
        <title>draft genome sequence of fig (Ficus carica).</title>
        <authorList>
            <person name="Takahashi T."/>
            <person name="Nishimura K."/>
        </authorList>
    </citation>
    <scope>NUCLEOTIDE SEQUENCE</scope>
</reference>
<feature type="compositionally biased region" description="Basic and acidic residues" evidence="1">
    <location>
        <begin position="70"/>
        <end position="85"/>
    </location>
</feature>
<feature type="compositionally biased region" description="Basic and acidic residues" evidence="1">
    <location>
        <begin position="102"/>
        <end position="111"/>
    </location>
</feature>
<accession>A0AA88DGV2</accession>
<organism evidence="2 3">
    <name type="scientific">Ficus carica</name>
    <name type="common">Common fig</name>
    <dbReference type="NCBI Taxonomy" id="3494"/>
    <lineage>
        <taxon>Eukaryota</taxon>
        <taxon>Viridiplantae</taxon>
        <taxon>Streptophyta</taxon>
        <taxon>Embryophyta</taxon>
        <taxon>Tracheophyta</taxon>
        <taxon>Spermatophyta</taxon>
        <taxon>Magnoliopsida</taxon>
        <taxon>eudicotyledons</taxon>
        <taxon>Gunneridae</taxon>
        <taxon>Pentapetalae</taxon>
        <taxon>rosids</taxon>
        <taxon>fabids</taxon>
        <taxon>Rosales</taxon>
        <taxon>Moraceae</taxon>
        <taxon>Ficeae</taxon>
        <taxon>Ficus</taxon>
    </lineage>
</organism>
<sequence>MCSETSPPRLSFSNDLGQTEAMPLQDHHRRDTSLLDLNCEFEFSISTCSEQESSSADELFSHGVILPTQPRERVNFPEKQTRQDNRQIPSLSSLPPLPSFRENSRREKPKEITVSGSETKPQSKSFFWGTFKRSSSLNCENKKGLLCSLPLLSRSNSTGSVPNHKRISLKDANKNSSSQKQPLISMTRSSSASSSYSSSVSNPYSTSQKPPLKKNHGASYANGVRIIPVINVPPPYIPKGTAKIFGFGSFLQQGKDRKSKK</sequence>
<dbReference type="PANTHER" id="PTHR36757:SF4">
    <property type="entry name" value="DUF4005 DOMAIN-CONTAINING PROTEIN"/>
    <property type="match status" value="1"/>
</dbReference>
<dbReference type="PANTHER" id="PTHR36757">
    <property type="entry name" value="BNAANNG22500D PROTEIN"/>
    <property type="match status" value="1"/>
</dbReference>
<dbReference type="EMBL" id="BTGU01000065">
    <property type="protein sequence ID" value="GMN56756.1"/>
    <property type="molecule type" value="Genomic_DNA"/>
</dbReference>
<comment type="caution">
    <text evidence="2">The sequence shown here is derived from an EMBL/GenBank/DDBJ whole genome shotgun (WGS) entry which is preliminary data.</text>
</comment>
<evidence type="ECO:0000313" key="2">
    <source>
        <dbReference type="EMBL" id="GMN56756.1"/>
    </source>
</evidence>
<evidence type="ECO:0000313" key="3">
    <source>
        <dbReference type="Proteomes" id="UP001187192"/>
    </source>
</evidence>
<dbReference type="Proteomes" id="UP001187192">
    <property type="component" value="Unassembled WGS sequence"/>
</dbReference>
<name>A0AA88DGV2_FICCA</name>